<reference evidence="1 2" key="1">
    <citation type="submission" date="2016-10" db="EMBL/GenBank/DDBJ databases">
        <title>Genome sequence of the basidiomycete white-rot fungus Trametes pubescens.</title>
        <authorList>
            <person name="Makela M.R."/>
            <person name="Granchi Z."/>
            <person name="Peng M."/>
            <person name="De Vries R.P."/>
            <person name="Grigoriev I."/>
            <person name="Riley R."/>
            <person name="Hilden K."/>
        </authorList>
    </citation>
    <scope>NUCLEOTIDE SEQUENCE [LARGE SCALE GENOMIC DNA]</scope>
    <source>
        <strain evidence="1 2">FBCC735</strain>
    </source>
</reference>
<dbReference type="Proteomes" id="UP000184267">
    <property type="component" value="Unassembled WGS sequence"/>
</dbReference>
<comment type="caution">
    <text evidence="1">The sequence shown here is derived from an EMBL/GenBank/DDBJ whole genome shotgun (WGS) entry which is preliminary data.</text>
</comment>
<dbReference type="STRING" id="154538.A0A1M2VXI5"/>
<dbReference type="OrthoDB" id="3830579at2759"/>
<dbReference type="Gene3D" id="3.30.70.100">
    <property type="match status" value="2"/>
</dbReference>
<dbReference type="EMBL" id="MNAD01000506">
    <property type="protein sequence ID" value="OJT12232.1"/>
    <property type="molecule type" value="Genomic_DNA"/>
</dbReference>
<dbReference type="AlphaFoldDB" id="A0A1M2VXI5"/>
<evidence type="ECO:0000313" key="1">
    <source>
        <dbReference type="EMBL" id="OJT12232.1"/>
    </source>
</evidence>
<organism evidence="1 2">
    <name type="scientific">Trametes pubescens</name>
    <name type="common">White-rot fungus</name>
    <dbReference type="NCBI Taxonomy" id="154538"/>
    <lineage>
        <taxon>Eukaryota</taxon>
        <taxon>Fungi</taxon>
        <taxon>Dikarya</taxon>
        <taxon>Basidiomycota</taxon>
        <taxon>Agaricomycotina</taxon>
        <taxon>Agaricomycetes</taxon>
        <taxon>Polyporales</taxon>
        <taxon>Polyporaceae</taxon>
        <taxon>Trametes</taxon>
    </lineage>
</organism>
<evidence type="ECO:0008006" key="3">
    <source>
        <dbReference type="Google" id="ProtNLM"/>
    </source>
</evidence>
<accession>A0A1M2VXI5</accession>
<keyword evidence="2" id="KW-1185">Reference proteome</keyword>
<dbReference type="OMA" id="TDIHYMI"/>
<proteinExistence type="predicted"/>
<sequence length="211" mass="23079">MSFPTIEVVYRPGTEAFLANPKDTSLVKPGFDILSQQKGQLQKYFGLQHEDKTSAYVVVAWEDLEDHKRLMNDAETYPRLGAAVSKFFDVKAPQNMVHVRPTSDPFKAFEAPVTEIAYFTPKAGTSKDAAEQLIDTLAKAMNAAGSADGVVHAAWGPVVEKENVLALFIGWTTVDAHYKAITTNTTLAGLIGQLKDAFDFELSHVEFSAAP</sequence>
<protein>
    <recommendedName>
        <fullName evidence="3">ABM domain-containing protein</fullName>
    </recommendedName>
</protein>
<gene>
    <name evidence="1" type="ORF">TRAPUB_11220</name>
</gene>
<evidence type="ECO:0000313" key="2">
    <source>
        <dbReference type="Proteomes" id="UP000184267"/>
    </source>
</evidence>
<name>A0A1M2VXI5_TRAPU</name>